<evidence type="ECO:0000313" key="2">
    <source>
        <dbReference type="EMBL" id="VFU18081.1"/>
    </source>
</evidence>
<organism evidence="2">
    <name type="scientific">anaerobic digester metagenome</name>
    <dbReference type="NCBI Taxonomy" id="1263854"/>
    <lineage>
        <taxon>unclassified sequences</taxon>
        <taxon>metagenomes</taxon>
        <taxon>ecological metagenomes</taxon>
    </lineage>
</organism>
<dbReference type="SUPFAM" id="SSF52091">
    <property type="entry name" value="SpoIIaa-like"/>
    <property type="match status" value="1"/>
</dbReference>
<name>A0A485M4D2_9ZZZZ</name>
<dbReference type="PROSITE" id="PS50801">
    <property type="entry name" value="STAS"/>
    <property type="match status" value="1"/>
</dbReference>
<dbReference type="InterPro" id="IPR036513">
    <property type="entry name" value="STAS_dom_sf"/>
</dbReference>
<reference evidence="2" key="1">
    <citation type="submission" date="2019-03" db="EMBL/GenBank/DDBJ databases">
        <authorList>
            <person name="Hao L."/>
        </authorList>
    </citation>
    <scope>NUCLEOTIDE SEQUENCE</scope>
</reference>
<dbReference type="InterPro" id="IPR002645">
    <property type="entry name" value="STAS_dom"/>
</dbReference>
<dbReference type="CDD" id="cd07043">
    <property type="entry name" value="STAS_anti-anti-sigma_factors"/>
    <property type="match status" value="1"/>
</dbReference>
<dbReference type="InterPro" id="IPR052746">
    <property type="entry name" value="MlaB_ABC_Transporter"/>
</dbReference>
<gene>
    <name evidence="2" type="ORF">SCFA_760006</name>
</gene>
<accession>A0A485M4D2</accession>
<dbReference type="Pfam" id="PF01740">
    <property type="entry name" value="STAS"/>
    <property type="match status" value="1"/>
</dbReference>
<sequence length="97" mass="10526">MEIQKDSSGTLVLKGSLTVTHIESAHSQIEPLLDECIREIVLDLSKVDDIDISGLQLLYAIKKSAESEGVFRICAISPQVKESVLLSGFEAILKEAA</sequence>
<protein>
    <submittedName>
        <fullName evidence="2">Putative Anti-sigma factor antagonist</fullName>
    </submittedName>
</protein>
<dbReference type="EMBL" id="CAADRM010000143">
    <property type="protein sequence ID" value="VFU18081.1"/>
    <property type="molecule type" value="Genomic_DNA"/>
</dbReference>
<dbReference type="PANTHER" id="PTHR35849">
    <property type="entry name" value="BLR2341 PROTEIN"/>
    <property type="match status" value="1"/>
</dbReference>
<dbReference type="Gene3D" id="3.30.750.24">
    <property type="entry name" value="STAS domain"/>
    <property type="match status" value="1"/>
</dbReference>
<feature type="domain" description="STAS" evidence="1">
    <location>
        <begin position="11"/>
        <end position="97"/>
    </location>
</feature>
<proteinExistence type="predicted"/>
<dbReference type="AlphaFoldDB" id="A0A485M4D2"/>
<dbReference type="PANTHER" id="PTHR35849:SF2">
    <property type="entry name" value="BLR2341 PROTEIN"/>
    <property type="match status" value="1"/>
</dbReference>
<evidence type="ECO:0000259" key="1">
    <source>
        <dbReference type="PROSITE" id="PS50801"/>
    </source>
</evidence>